<dbReference type="EMBL" id="KN549371">
    <property type="protein sequence ID" value="KHJ97985.1"/>
    <property type="molecule type" value="Genomic_DNA"/>
</dbReference>
<feature type="transmembrane region" description="Helical" evidence="6">
    <location>
        <begin position="105"/>
        <end position="129"/>
    </location>
</feature>
<feature type="transmembrane region" description="Helical" evidence="6">
    <location>
        <begin position="150"/>
        <end position="174"/>
    </location>
</feature>
<name>A0A0B1TRF7_OESDE</name>
<gene>
    <name evidence="7" type="ORF">OESDEN_02036</name>
</gene>
<evidence type="ECO:0000256" key="5">
    <source>
        <dbReference type="ARBA" id="ARBA00023136"/>
    </source>
</evidence>
<keyword evidence="3 6" id="KW-0812">Transmembrane</keyword>
<keyword evidence="8" id="KW-1185">Reference proteome</keyword>
<proteinExistence type="inferred from homology"/>
<accession>A0A0B1TRF7</accession>
<comment type="subcellular location">
    <subcellularLocation>
        <location evidence="1">Membrane</location>
        <topology evidence="1">Multi-pass membrane protein</topology>
    </subcellularLocation>
</comment>
<protein>
    <recommendedName>
        <fullName evidence="9">7TM chemoreceptor</fullName>
    </recommendedName>
</protein>
<evidence type="ECO:0000256" key="4">
    <source>
        <dbReference type="ARBA" id="ARBA00022989"/>
    </source>
</evidence>
<feature type="transmembrane region" description="Helical" evidence="6">
    <location>
        <begin position="57"/>
        <end position="74"/>
    </location>
</feature>
<dbReference type="OrthoDB" id="5859769at2759"/>
<dbReference type="PANTHER" id="PTHR22945">
    <property type="entry name" value="SERPENTINE RECEPTOR, CLASS D DELTA"/>
    <property type="match status" value="1"/>
</dbReference>
<evidence type="ECO:0000256" key="2">
    <source>
        <dbReference type="ARBA" id="ARBA00009166"/>
    </source>
</evidence>
<dbReference type="PANTHER" id="PTHR22945:SF90">
    <property type="entry name" value="G_PROTEIN_RECEP_F1_2 DOMAIN-CONTAINING PROTEIN"/>
    <property type="match status" value="1"/>
</dbReference>
<sequence length="248" mass="28766">MRPSWNIRRSEKTNKDCPEQTLYYRDYKYYGNTRFVPDSQYIFYLSHGICRLLGPRACYTGCGLVIALSAMYPVDIIREKLSEAYSYDISNECVTGYSTYSWRSLYISVHMSIPVYPAYVAILILRRGIKVQLSKNRAMTERSRRMHSQLLKAISYQACLPMLFILCVLGFTLGRYKILRHPVIEYFFYVINGLIPVITPLLSLYYIGPYRNWIVKKFAYKNPSSAKANTVQVNTLNGNHLHTGSVRP</sequence>
<dbReference type="AlphaFoldDB" id="A0A0B1TRF7"/>
<evidence type="ECO:0008006" key="9">
    <source>
        <dbReference type="Google" id="ProtNLM"/>
    </source>
</evidence>
<dbReference type="Proteomes" id="UP000053660">
    <property type="component" value="Unassembled WGS sequence"/>
</dbReference>
<dbReference type="GO" id="GO:0016020">
    <property type="term" value="C:membrane"/>
    <property type="evidence" value="ECO:0007669"/>
    <property type="project" value="UniProtKB-SubCell"/>
</dbReference>
<evidence type="ECO:0000313" key="8">
    <source>
        <dbReference type="Proteomes" id="UP000053660"/>
    </source>
</evidence>
<evidence type="ECO:0000256" key="3">
    <source>
        <dbReference type="ARBA" id="ARBA00022692"/>
    </source>
</evidence>
<dbReference type="InterPro" id="IPR050920">
    <property type="entry name" value="Nematode_rcpt-like_delta"/>
</dbReference>
<evidence type="ECO:0000256" key="6">
    <source>
        <dbReference type="SAM" id="Phobius"/>
    </source>
</evidence>
<dbReference type="Pfam" id="PF10317">
    <property type="entry name" value="7TM_GPCR_Srd"/>
    <property type="match status" value="1"/>
</dbReference>
<dbReference type="InterPro" id="IPR019421">
    <property type="entry name" value="7TM_GPCR_serpentine_rcpt_Srd"/>
</dbReference>
<feature type="transmembrane region" description="Helical" evidence="6">
    <location>
        <begin position="186"/>
        <end position="207"/>
    </location>
</feature>
<comment type="similarity">
    <text evidence="2">Belongs to the nematode receptor-like protein srd family.</text>
</comment>
<evidence type="ECO:0000313" key="7">
    <source>
        <dbReference type="EMBL" id="KHJ97985.1"/>
    </source>
</evidence>
<reference evidence="7 8" key="1">
    <citation type="submission" date="2014-03" db="EMBL/GenBank/DDBJ databases">
        <title>Draft genome of the hookworm Oesophagostomum dentatum.</title>
        <authorList>
            <person name="Mitreva M."/>
        </authorList>
    </citation>
    <scope>NUCLEOTIDE SEQUENCE [LARGE SCALE GENOMIC DNA]</scope>
    <source>
        <strain evidence="7 8">OD-Hann</strain>
    </source>
</reference>
<organism evidence="7 8">
    <name type="scientific">Oesophagostomum dentatum</name>
    <name type="common">Nodular worm</name>
    <dbReference type="NCBI Taxonomy" id="61180"/>
    <lineage>
        <taxon>Eukaryota</taxon>
        <taxon>Metazoa</taxon>
        <taxon>Ecdysozoa</taxon>
        <taxon>Nematoda</taxon>
        <taxon>Chromadorea</taxon>
        <taxon>Rhabditida</taxon>
        <taxon>Rhabditina</taxon>
        <taxon>Rhabditomorpha</taxon>
        <taxon>Strongyloidea</taxon>
        <taxon>Strongylidae</taxon>
        <taxon>Oesophagostomum</taxon>
    </lineage>
</organism>
<keyword evidence="4 6" id="KW-1133">Transmembrane helix</keyword>
<keyword evidence="5 6" id="KW-0472">Membrane</keyword>
<evidence type="ECO:0000256" key="1">
    <source>
        <dbReference type="ARBA" id="ARBA00004141"/>
    </source>
</evidence>